<gene>
    <name evidence="1" type="ORF">BDA96_02G301100</name>
</gene>
<dbReference type="AlphaFoldDB" id="A0A921RSL3"/>
<proteinExistence type="predicted"/>
<comment type="caution">
    <text evidence="1">The sequence shown here is derived from an EMBL/GenBank/DDBJ whole genome shotgun (WGS) entry which is preliminary data.</text>
</comment>
<name>A0A921RSL3_SORBI</name>
<evidence type="ECO:0000313" key="2">
    <source>
        <dbReference type="Proteomes" id="UP000807115"/>
    </source>
</evidence>
<dbReference type="EMBL" id="CM027681">
    <property type="protein sequence ID" value="KAG0544725.1"/>
    <property type="molecule type" value="Genomic_DNA"/>
</dbReference>
<sequence length="99" mass="11410">MIHPHGNISASVTCSDFARFQDLVELVHCMAVAHVFCIVHLCHMKQHLRFYFGLTTSQIYSHSSAEKLCCHLMNLSDYFRMKNLSDLKSEFCRRNSVAT</sequence>
<reference evidence="1" key="1">
    <citation type="journal article" date="2019" name="BMC Genomics">
        <title>A new reference genome for Sorghum bicolor reveals high levels of sequence similarity between sweet and grain genotypes: implications for the genetics of sugar metabolism.</title>
        <authorList>
            <person name="Cooper E.A."/>
            <person name="Brenton Z.W."/>
            <person name="Flinn B.S."/>
            <person name="Jenkins J."/>
            <person name="Shu S."/>
            <person name="Flowers D."/>
            <person name="Luo F."/>
            <person name="Wang Y."/>
            <person name="Xia P."/>
            <person name="Barry K."/>
            <person name="Daum C."/>
            <person name="Lipzen A."/>
            <person name="Yoshinaga Y."/>
            <person name="Schmutz J."/>
            <person name="Saski C."/>
            <person name="Vermerris W."/>
            <person name="Kresovich S."/>
        </authorList>
    </citation>
    <scope>NUCLEOTIDE SEQUENCE</scope>
</reference>
<organism evidence="1 2">
    <name type="scientific">Sorghum bicolor</name>
    <name type="common">Sorghum</name>
    <name type="synonym">Sorghum vulgare</name>
    <dbReference type="NCBI Taxonomy" id="4558"/>
    <lineage>
        <taxon>Eukaryota</taxon>
        <taxon>Viridiplantae</taxon>
        <taxon>Streptophyta</taxon>
        <taxon>Embryophyta</taxon>
        <taxon>Tracheophyta</taxon>
        <taxon>Spermatophyta</taxon>
        <taxon>Magnoliopsida</taxon>
        <taxon>Liliopsida</taxon>
        <taxon>Poales</taxon>
        <taxon>Poaceae</taxon>
        <taxon>PACMAD clade</taxon>
        <taxon>Panicoideae</taxon>
        <taxon>Andropogonodae</taxon>
        <taxon>Andropogoneae</taxon>
        <taxon>Sorghinae</taxon>
        <taxon>Sorghum</taxon>
    </lineage>
</organism>
<accession>A0A921RSL3</accession>
<protein>
    <submittedName>
        <fullName evidence="1">Uncharacterized protein</fullName>
    </submittedName>
</protein>
<dbReference type="Proteomes" id="UP000807115">
    <property type="component" value="Chromosome 2"/>
</dbReference>
<evidence type="ECO:0000313" key="1">
    <source>
        <dbReference type="EMBL" id="KAG0544725.1"/>
    </source>
</evidence>
<reference evidence="1" key="2">
    <citation type="submission" date="2020-10" db="EMBL/GenBank/DDBJ databases">
        <authorList>
            <person name="Cooper E.A."/>
            <person name="Brenton Z.W."/>
            <person name="Flinn B.S."/>
            <person name="Jenkins J."/>
            <person name="Shu S."/>
            <person name="Flowers D."/>
            <person name="Luo F."/>
            <person name="Wang Y."/>
            <person name="Xia P."/>
            <person name="Barry K."/>
            <person name="Daum C."/>
            <person name="Lipzen A."/>
            <person name="Yoshinaga Y."/>
            <person name="Schmutz J."/>
            <person name="Saski C."/>
            <person name="Vermerris W."/>
            <person name="Kresovich S."/>
        </authorList>
    </citation>
    <scope>NUCLEOTIDE SEQUENCE</scope>
</reference>